<dbReference type="InterPro" id="IPR045865">
    <property type="entry name" value="ACT-like_dom_sf"/>
</dbReference>
<comment type="catalytic activity">
    <reaction evidence="8 10">
        <text>L-aspartate + ATP = 4-phospho-L-aspartate + ADP</text>
        <dbReference type="Rhea" id="RHEA:23776"/>
        <dbReference type="ChEBI" id="CHEBI:29991"/>
        <dbReference type="ChEBI" id="CHEBI:30616"/>
        <dbReference type="ChEBI" id="CHEBI:57535"/>
        <dbReference type="ChEBI" id="CHEBI:456216"/>
        <dbReference type="EC" id="2.7.2.4"/>
    </reaction>
</comment>
<protein>
    <recommendedName>
        <fullName evidence="10">Aspartokinase</fullName>
        <ecNumber evidence="10">2.7.2.4</ecNumber>
    </recommendedName>
</protein>
<dbReference type="InterPro" id="IPR036393">
    <property type="entry name" value="AceGlu_kinase-like_sf"/>
</dbReference>
<feature type="binding site" evidence="9">
    <location>
        <position position="49"/>
    </location>
    <ligand>
        <name>substrate</name>
    </ligand>
</feature>
<comment type="pathway">
    <text evidence="11">Amino-acid biosynthesis; L-threonine biosynthesis; L-threonine from L-aspartate: step 1/5.</text>
</comment>
<dbReference type="PIRSF" id="PIRSF000726">
    <property type="entry name" value="Asp_kin"/>
    <property type="match status" value="1"/>
</dbReference>
<dbReference type="Gene3D" id="3.30.70.260">
    <property type="match status" value="2"/>
</dbReference>
<evidence type="ECO:0000256" key="10">
    <source>
        <dbReference type="RuleBase" id="RU003448"/>
    </source>
</evidence>
<dbReference type="EMBL" id="BBMZ01000017">
    <property type="protein sequence ID" value="GAL59420.1"/>
    <property type="molecule type" value="Genomic_DNA"/>
</dbReference>
<dbReference type="Proteomes" id="UP000029462">
    <property type="component" value="Unassembled WGS sequence"/>
</dbReference>
<dbReference type="NCBIfam" id="TIGR00657">
    <property type="entry name" value="asp_kinases"/>
    <property type="match status" value="1"/>
</dbReference>
<comment type="caution">
    <text evidence="14">The sequence shown here is derived from an EMBL/GenBank/DDBJ whole genome shotgun (WGS) entry which is preliminary data.</text>
</comment>
<dbReference type="UniPathway" id="UPA00034">
    <property type="reaction ID" value="UER00015"/>
</dbReference>
<proteinExistence type="inferred from homology"/>
<dbReference type="GO" id="GO:0009088">
    <property type="term" value="P:threonine biosynthetic process"/>
    <property type="evidence" value="ECO:0007669"/>
    <property type="project" value="UniProtKB-UniPathway"/>
</dbReference>
<evidence type="ECO:0000256" key="11">
    <source>
        <dbReference type="RuleBase" id="RU004249"/>
    </source>
</evidence>
<dbReference type="OrthoDB" id="9799110at2"/>
<dbReference type="GO" id="GO:0005524">
    <property type="term" value="F:ATP binding"/>
    <property type="evidence" value="ECO:0007669"/>
    <property type="project" value="UniProtKB-KW"/>
</dbReference>
<keyword evidence="4 9" id="KW-0547">Nucleotide-binding</keyword>
<dbReference type="InterPro" id="IPR018042">
    <property type="entry name" value="Aspartate_kinase_CS"/>
</dbReference>
<evidence type="ECO:0000313" key="15">
    <source>
        <dbReference type="Proteomes" id="UP000029462"/>
    </source>
</evidence>
<dbReference type="EC" id="2.7.2.4" evidence="10"/>
<comment type="pathway">
    <text evidence="1 11">Amino-acid biosynthesis; L-lysine biosynthesis via DAP pathway; (S)-tetrahydrodipicolinate from L-aspartate: step 1/4.</text>
</comment>
<dbReference type="PROSITE" id="PS00324">
    <property type="entry name" value="ASPARTOKINASE"/>
    <property type="match status" value="1"/>
</dbReference>
<dbReference type="Pfam" id="PF00696">
    <property type="entry name" value="AA_kinase"/>
    <property type="match status" value="1"/>
</dbReference>
<comment type="pathway">
    <text evidence="11">Amino-acid biosynthesis; L-methionine biosynthesis via de novo pathway; L-homoserine from L-aspartate: step 1/3.</text>
</comment>
<keyword evidence="3 10" id="KW-0808">Transferase</keyword>
<dbReference type="GO" id="GO:0004072">
    <property type="term" value="F:aspartate kinase activity"/>
    <property type="evidence" value="ECO:0007669"/>
    <property type="project" value="UniProtKB-EC"/>
</dbReference>
<evidence type="ECO:0000313" key="14">
    <source>
        <dbReference type="EMBL" id="GAL59420.1"/>
    </source>
</evidence>
<organism evidence="14 15">
    <name type="scientific">Pseudescherichia vulneris NBRC 102420</name>
    <dbReference type="NCBI Taxonomy" id="1115515"/>
    <lineage>
        <taxon>Bacteria</taxon>
        <taxon>Pseudomonadati</taxon>
        <taxon>Pseudomonadota</taxon>
        <taxon>Gammaproteobacteria</taxon>
        <taxon>Enterobacterales</taxon>
        <taxon>Enterobacteriaceae</taxon>
        <taxon>Pseudescherichia</taxon>
    </lineage>
</organism>
<dbReference type="UniPathway" id="UPA00050">
    <property type="reaction ID" value="UER00461"/>
</dbReference>
<keyword evidence="7" id="KW-0457">Lysine biosynthesis</keyword>
<keyword evidence="6 9" id="KW-0067">ATP-binding</keyword>
<reference evidence="14 15" key="1">
    <citation type="submission" date="2014-09" db="EMBL/GenBank/DDBJ databases">
        <title>Whole genome shotgun sequence of Escherichia vulneris NBRC 102420.</title>
        <authorList>
            <person name="Yoshida Y."/>
            <person name="Hosoyama A."/>
            <person name="Tsuchikane K."/>
            <person name="Ohji S."/>
            <person name="Ichikawa N."/>
            <person name="Kimura A."/>
            <person name="Yamazoe A."/>
            <person name="Ezaki T."/>
            <person name="Fujita N."/>
        </authorList>
    </citation>
    <scope>NUCLEOTIDE SEQUENCE [LARGE SCALE GENOMIC DNA]</scope>
    <source>
        <strain evidence="14 15">NBRC 102420</strain>
    </source>
</reference>
<dbReference type="PANTHER" id="PTHR21499:SF59">
    <property type="entry name" value="ASPARTOKINASE"/>
    <property type="match status" value="1"/>
</dbReference>
<evidence type="ECO:0000256" key="8">
    <source>
        <dbReference type="ARBA" id="ARBA00047872"/>
    </source>
</evidence>
<dbReference type="Gene3D" id="3.40.1160.10">
    <property type="entry name" value="Acetylglutamate kinase-like"/>
    <property type="match status" value="1"/>
</dbReference>
<evidence type="ECO:0000256" key="1">
    <source>
        <dbReference type="ARBA" id="ARBA00004766"/>
    </source>
</evidence>
<evidence type="ECO:0000259" key="12">
    <source>
        <dbReference type="Pfam" id="PF00696"/>
    </source>
</evidence>
<dbReference type="Gene3D" id="1.20.120.1320">
    <property type="entry name" value="Aspartokinase, catalytic domain"/>
    <property type="match status" value="1"/>
</dbReference>
<feature type="domain" description="Aspartate/glutamate/uridylate kinase" evidence="12">
    <location>
        <begin position="8"/>
        <end position="281"/>
    </location>
</feature>
<feature type="binding site" evidence="9">
    <location>
        <position position="123"/>
    </location>
    <ligand>
        <name>substrate</name>
    </ligand>
</feature>
<name>A0A090V3G5_PSEVU</name>
<keyword evidence="15" id="KW-1185">Reference proteome</keyword>
<dbReference type="InterPro" id="IPR001048">
    <property type="entry name" value="Asp/Glu/Uridylate_kinase"/>
</dbReference>
<comment type="similarity">
    <text evidence="2 10">Belongs to the aspartokinase family.</text>
</comment>
<dbReference type="SUPFAM" id="SSF55021">
    <property type="entry name" value="ACT-like"/>
    <property type="match status" value="2"/>
</dbReference>
<keyword evidence="5 10" id="KW-0418">Kinase</keyword>
<evidence type="ECO:0000256" key="9">
    <source>
        <dbReference type="PIRSR" id="PIRSR000726-1"/>
    </source>
</evidence>
<dbReference type="NCBIfam" id="NF006570">
    <property type="entry name" value="PRK09084.1"/>
    <property type="match status" value="1"/>
</dbReference>
<dbReference type="AlphaFoldDB" id="A0A090V3G5"/>
<feature type="binding site" evidence="9">
    <location>
        <begin position="262"/>
        <end position="263"/>
    </location>
    <ligand>
        <name>ATP</name>
        <dbReference type="ChEBI" id="CHEBI:30616"/>
    </ligand>
</feature>
<evidence type="ECO:0000256" key="2">
    <source>
        <dbReference type="ARBA" id="ARBA00010122"/>
    </source>
</evidence>
<feature type="binding site" evidence="9">
    <location>
        <begin position="12"/>
        <end position="15"/>
    </location>
    <ligand>
        <name>ATP</name>
        <dbReference type="ChEBI" id="CHEBI:30616"/>
    </ligand>
</feature>
<dbReference type="GO" id="GO:0009089">
    <property type="term" value="P:lysine biosynthetic process via diaminopimelate"/>
    <property type="evidence" value="ECO:0007669"/>
    <property type="project" value="UniProtKB-UniPathway"/>
</dbReference>
<evidence type="ECO:0000256" key="3">
    <source>
        <dbReference type="ARBA" id="ARBA00022679"/>
    </source>
</evidence>
<evidence type="ECO:0000256" key="6">
    <source>
        <dbReference type="ARBA" id="ARBA00022840"/>
    </source>
</evidence>
<gene>
    <name evidence="14" type="primary">lysC</name>
    <name evidence="14" type="ORF">EV102420_17_00640</name>
</gene>
<sequence length="454" mass="48646">MTHTYPHIIVAKFGGTSVADFDAMSRSATLVLADKNVRLVVLSASAGVTNLLVELASGLESPVRLDKIATLRVLQYNIISRLKQPDAIGQEIDRLLDNISRLAEDAVDSPSAALCDELVSHGEMMSSLLFVEVLREREEVETQWFDARKVIRTDDTFGCALPAIDAIAEQAEKRLRPRIAQALIVTQGFIGSDAAGHTTTLGRGGSDYTASLLAEALNASRVDIWTDVAGIYTTDPRIVAQAKRIDTLSFSEAREMATLGAKVLHPATLLPAIRKNIPVFVGASNNASAGGTLVLRDALEPSRYRALAMRRQQTLLTLSSLDAQPTHRFLAETFGILSRHETAIDLVTTSETSIALILNSTGSTSGEADTLTTALLTELSSHCHVEIETGLALVSLIGNGLAKEAAVCKEVFAELETHAVRMICHGASNQSLCFLLPAASADSAVKALHRSLLE</sequence>
<dbReference type="Pfam" id="PF22468">
    <property type="entry name" value="ACT_9"/>
    <property type="match status" value="1"/>
</dbReference>
<feature type="domain" description="Aspartokinase ACT" evidence="13">
    <location>
        <begin position="394"/>
        <end position="451"/>
    </location>
</feature>
<evidence type="ECO:0000256" key="7">
    <source>
        <dbReference type="ARBA" id="ARBA00023154"/>
    </source>
</evidence>
<evidence type="ECO:0000259" key="13">
    <source>
        <dbReference type="Pfam" id="PF22468"/>
    </source>
</evidence>
<accession>A0A090V3G5</accession>
<keyword evidence="11" id="KW-0028">Amino-acid biosynthesis</keyword>
<dbReference type="PANTHER" id="PTHR21499">
    <property type="entry name" value="ASPARTATE KINASE"/>
    <property type="match status" value="1"/>
</dbReference>
<dbReference type="GO" id="GO:0009090">
    <property type="term" value="P:homoserine biosynthetic process"/>
    <property type="evidence" value="ECO:0007669"/>
    <property type="project" value="TreeGrafter"/>
</dbReference>
<dbReference type="InterPro" id="IPR054352">
    <property type="entry name" value="ACT_Aspartokinase"/>
</dbReference>
<feature type="binding site" evidence="9">
    <location>
        <position position="232"/>
    </location>
    <ligand>
        <name>ATP</name>
        <dbReference type="ChEBI" id="CHEBI:30616"/>
    </ligand>
</feature>
<dbReference type="GO" id="GO:0005829">
    <property type="term" value="C:cytosol"/>
    <property type="evidence" value="ECO:0007669"/>
    <property type="project" value="TreeGrafter"/>
</dbReference>
<dbReference type="UniPathway" id="UPA00051">
    <property type="reaction ID" value="UER00462"/>
</dbReference>
<dbReference type="SUPFAM" id="SSF53633">
    <property type="entry name" value="Carbamate kinase-like"/>
    <property type="match status" value="1"/>
</dbReference>
<dbReference type="RefSeq" id="WP_042393276.1">
    <property type="nucleotide sequence ID" value="NZ_BBMZ01000017.1"/>
</dbReference>
<evidence type="ECO:0000256" key="5">
    <source>
        <dbReference type="ARBA" id="ARBA00022777"/>
    </source>
</evidence>
<feature type="binding site" evidence="9">
    <location>
        <begin position="226"/>
        <end position="227"/>
    </location>
    <ligand>
        <name>ATP</name>
        <dbReference type="ChEBI" id="CHEBI:30616"/>
    </ligand>
</feature>
<dbReference type="eggNOG" id="COG0527">
    <property type="taxonomic scope" value="Bacteria"/>
</dbReference>
<feature type="binding site" evidence="9">
    <location>
        <position position="237"/>
    </location>
    <ligand>
        <name>ATP</name>
        <dbReference type="ChEBI" id="CHEBI:30616"/>
    </ligand>
</feature>
<dbReference type="InterPro" id="IPR042199">
    <property type="entry name" value="AsparK_Bifunc_asparK/hSer_DH"/>
</dbReference>
<dbReference type="InterPro" id="IPR005260">
    <property type="entry name" value="Asp_kin_monofn"/>
</dbReference>
<evidence type="ECO:0000256" key="4">
    <source>
        <dbReference type="ARBA" id="ARBA00022741"/>
    </source>
</evidence>
<dbReference type="STRING" id="1115515.EV102420_17_00640"/>
<dbReference type="InterPro" id="IPR001341">
    <property type="entry name" value="Asp_kinase"/>
</dbReference>